<keyword evidence="2" id="KW-1185">Reference proteome</keyword>
<accession>A0A183GUM6</accession>
<evidence type="ECO:0000313" key="1">
    <source>
        <dbReference type="EMBL" id="VDP57399.1"/>
    </source>
</evidence>
<reference evidence="1 2" key="1">
    <citation type="submission" date="2018-11" db="EMBL/GenBank/DDBJ databases">
        <authorList>
            <consortium name="Pathogen Informatics"/>
        </authorList>
    </citation>
    <scope>NUCLEOTIDE SEQUENCE [LARGE SCALE GENOMIC DNA]</scope>
</reference>
<accession>A0A3P8IJC8</accession>
<dbReference type="EMBL" id="UZAH01039888">
    <property type="protein sequence ID" value="VDP57399.1"/>
    <property type="molecule type" value="Genomic_DNA"/>
</dbReference>
<sequence>MAALIIDAKELLDVLGLAMAILCESVQLPLTIARLELFVDITIMSGFRN</sequence>
<evidence type="ECO:0000313" key="3">
    <source>
        <dbReference type="WBParaSite" id="HPBE_0002639601-mRNA-1"/>
    </source>
</evidence>
<reference evidence="3" key="2">
    <citation type="submission" date="2019-09" db="UniProtKB">
        <authorList>
            <consortium name="WormBaseParasite"/>
        </authorList>
    </citation>
    <scope>IDENTIFICATION</scope>
</reference>
<proteinExistence type="predicted"/>
<dbReference type="WBParaSite" id="HPBE_0002639601-mRNA-1">
    <property type="protein sequence ID" value="HPBE_0002639601-mRNA-1"/>
    <property type="gene ID" value="HPBE_0002639601"/>
</dbReference>
<name>A0A183GUM6_HELPZ</name>
<evidence type="ECO:0000313" key="2">
    <source>
        <dbReference type="Proteomes" id="UP000050761"/>
    </source>
</evidence>
<protein>
    <submittedName>
        <fullName evidence="3">Secreted protein</fullName>
    </submittedName>
</protein>
<organism evidence="2 3">
    <name type="scientific">Heligmosomoides polygyrus</name>
    <name type="common">Parasitic roundworm</name>
    <dbReference type="NCBI Taxonomy" id="6339"/>
    <lineage>
        <taxon>Eukaryota</taxon>
        <taxon>Metazoa</taxon>
        <taxon>Ecdysozoa</taxon>
        <taxon>Nematoda</taxon>
        <taxon>Chromadorea</taxon>
        <taxon>Rhabditida</taxon>
        <taxon>Rhabditina</taxon>
        <taxon>Rhabditomorpha</taxon>
        <taxon>Strongyloidea</taxon>
        <taxon>Heligmosomidae</taxon>
        <taxon>Heligmosomoides</taxon>
    </lineage>
</organism>
<dbReference type="Proteomes" id="UP000050761">
    <property type="component" value="Unassembled WGS sequence"/>
</dbReference>
<gene>
    <name evidence="1" type="ORF">HPBE_LOCUS26395</name>
</gene>
<dbReference type="AlphaFoldDB" id="A0A183GUM6"/>